<comment type="caution">
    <text evidence="1">The sequence shown here is derived from an EMBL/GenBank/DDBJ whole genome shotgun (WGS) entry which is preliminary data.</text>
</comment>
<sequence length="343" mass="40336">MKIDSFKVSRENKIRILDFQESRESFLGYDAIREEFLLLNKEGEVLEHVKRVGEGPNEYKTNLIAASFDRDNLGYYLLSSQEFIHYDYSWRIIDRTIFSSYYTVNLYSGPRTKVPYFTKEGDSGIRFFSSFFSNVGVHRFDLKDNLDEQKLIEYYDTNSEEIKWAMNLDLDFFSPSELDQQYFSPIQIYHLDQKENLLYLTFRNSNLLGIYDLNDDFKLLKKVNLEHSSFLKTNQARNVSLNKLGNGQLMLLYFSGKSEGDIQIETEKNPNYLAYQDPSCYRFMIIDSNSEEMIEIPFPKGVEPHSEILNFGKDSILLRDQESPNVEQDFSNYSIFKLNFVTP</sequence>
<gene>
    <name evidence="1" type="ORF">GCM10010993_03600</name>
</gene>
<evidence type="ECO:0000313" key="1">
    <source>
        <dbReference type="EMBL" id="GGC27829.1"/>
    </source>
</evidence>
<protein>
    <submittedName>
        <fullName evidence="1">Uncharacterized protein</fullName>
    </submittedName>
</protein>
<dbReference type="Proteomes" id="UP000635885">
    <property type="component" value="Unassembled WGS sequence"/>
</dbReference>
<dbReference type="EMBL" id="BMFD01000001">
    <property type="protein sequence ID" value="GGC27829.1"/>
    <property type="molecule type" value="Genomic_DNA"/>
</dbReference>
<accession>A0ABQ1LPL5</accession>
<reference evidence="2" key="1">
    <citation type="journal article" date="2019" name="Int. J. Syst. Evol. Microbiol.">
        <title>The Global Catalogue of Microorganisms (GCM) 10K type strain sequencing project: providing services to taxonomists for standard genome sequencing and annotation.</title>
        <authorList>
            <consortium name="The Broad Institute Genomics Platform"/>
            <consortium name="The Broad Institute Genome Sequencing Center for Infectious Disease"/>
            <person name="Wu L."/>
            <person name="Ma J."/>
        </authorList>
    </citation>
    <scope>NUCLEOTIDE SEQUENCE [LARGE SCALE GENOMIC DNA]</scope>
    <source>
        <strain evidence="2">CGMCC 1.12479</strain>
    </source>
</reference>
<proteinExistence type="predicted"/>
<name>A0ABQ1LPL5_9BACT</name>
<keyword evidence="2" id="KW-1185">Reference proteome</keyword>
<evidence type="ECO:0000313" key="2">
    <source>
        <dbReference type="Proteomes" id="UP000635885"/>
    </source>
</evidence>
<organism evidence="1 2">
    <name type="scientific">Belliella aquatica</name>
    <dbReference type="NCBI Taxonomy" id="1323734"/>
    <lineage>
        <taxon>Bacteria</taxon>
        <taxon>Pseudomonadati</taxon>
        <taxon>Bacteroidota</taxon>
        <taxon>Cytophagia</taxon>
        <taxon>Cytophagales</taxon>
        <taxon>Cyclobacteriaceae</taxon>
        <taxon>Belliella</taxon>
    </lineage>
</organism>